<dbReference type="Proteomes" id="UP000054097">
    <property type="component" value="Unassembled WGS sequence"/>
</dbReference>
<gene>
    <name evidence="3" type="ORF">M408DRAFT_333682</name>
</gene>
<dbReference type="HOGENOM" id="CLU_1251340_0_0_1"/>
<dbReference type="OrthoDB" id="3267476at2759"/>
<feature type="region of interest" description="Disordered" evidence="1">
    <location>
        <begin position="139"/>
        <end position="221"/>
    </location>
</feature>
<evidence type="ECO:0000256" key="1">
    <source>
        <dbReference type="SAM" id="MobiDB-lite"/>
    </source>
</evidence>
<name>A0A0C3ALZ2_SERVB</name>
<dbReference type="EMBL" id="KN824395">
    <property type="protein sequence ID" value="KIM21054.1"/>
    <property type="molecule type" value="Genomic_DNA"/>
</dbReference>
<evidence type="ECO:0000313" key="4">
    <source>
        <dbReference type="Proteomes" id="UP000054097"/>
    </source>
</evidence>
<evidence type="ECO:0000256" key="2">
    <source>
        <dbReference type="SAM" id="Phobius"/>
    </source>
</evidence>
<keyword evidence="2" id="KW-0812">Transmembrane</keyword>
<evidence type="ECO:0000313" key="3">
    <source>
        <dbReference type="EMBL" id="KIM21054.1"/>
    </source>
</evidence>
<protein>
    <recommendedName>
        <fullName evidence="5">Transmembrane protein</fullName>
    </recommendedName>
</protein>
<keyword evidence="2" id="KW-1133">Transmembrane helix</keyword>
<feature type="transmembrane region" description="Helical" evidence="2">
    <location>
        <begin position="35"/>
        <end position="54"/>
    </location>
</feature>
<evidence type="ECO:0008006" key="5">
    <source>
        <dbReference type="Google" id="ProtNLM"/>
    </source>
</evidence>
<feature type="compositionally biased region" description="Polar residues" evidence="1">
    <location>
        <begin position="158"/>
        <end position="178"/>
    </location>
</feature>
<feature type="compositionally biased region" description="Basic and acidic residues" evidence="1">
    <location>
        <begin position="1"/>
        <end position="11"/>
    </location>
</feature>
<sequence>MNLYELERRQQEQQPAPPGGGSAAENTGDTTLPTYIWVIVVLFIVLSATCGICARRRHQRQIMYRQAILNSQQSTLPYGRSPYAPPWTVFSRPPGDPATALQLPPRARRRGSQASVTSLPVYMENAGAKEVVLLQRTAPKDPSDTSATPLAQSPVIDTDTTPISATDSVVRPQPTSDATPRATDRTNDNAPPLPGYELSPIPLAVSSRPSEPSTAPPAHPS</sequence>
<accession>A0A0C3ALZ2</accession>
<reference evidence="3 4" key="1">
    <citation type="submission" date="2014-04" db="EMBL/GenBank/DDBJ databases">
        <authorList>
            <consortium name="DOE Joint Genome Institute"/>
            <person name="Kuo A."/>
            <person name="Zuccaro A."/>
            <person name="Kohler A."/>
            <person name="Nagy L.G."/>
            <person name="Floudas D."/>
            <person name="Copeland A."/>
            <person name="Barry K.W."/>
            <person name="Cichocki N."/>
            <person name="Veneault-Fourrey C."/>
            <person name="LaButti K."/>
            <person name="Lindquist E.A."/>
            <person name="Lipzen A."/>
            <person name="Lundell T."/>
            <person name="Morin E."/>
            <person name="Murat C."/>
            <person name="Sun H."/>
            <person name="Tunlid A."/>
            <person name="Henrissat B."/>
            <person name="Grigoriev I.V."/>
            <person name="Hibbett D.S."/>
            <person name="Martin F."/>
            <person name="Nordberg H.P."/>
            <person name="Cantor M.N."/>
            <person name="Hua S.X."/>
        </authorList>
    </citation>
    <scope>NUCLEOTIDE SEQUENCE [LARGE SCALE GENOMIC DNA]</scope>
    <source>
        <strain evidence="3 4">MAFF 305830</strain>
    </source>
</reference>
<feature type="region of interest" description="Disordered" evidence="1">
    <location>
        <begin position="1"/>
        <end position="27"/>
    </location>
</feature>
<dbReference type="AlphaFoldDB" id="A0A0C3ALZ2"/>
<proteinExistence type="predicted"/>
<keyword evidence="4" id="KW-1185">Reference proteome</keyword>
<organism evidence="3 4">
    <name type="scientific">Serendipita vermifera MAFF 305830</name>
    <dbReference type="NCBI Taxonomy" id="933852"/>
    <lineage>
        <taxon>Eukaryota</taxon>
        <taxon>Fungi</taxon>
        <taxon>Dikarya</taxon>
        <taxon>Basidiomycota</taxon>
        <taxon>Agaricomycotina</taxon>
        <taxon>Agaricomycetes</taxon>
        <taxon>Sebacinales</taxon>
        <taxon>Serendipitaceae</taxon>
        <taxon>Serendipita</taxon>
    </lineage>
</organism>
<keyword evidence="2" id="KW-0472">Membrane</keyword>
<reference evidence="4" key="2">
    <citation type="submission" date="2015-01" db="EMBL/GenBank/DDBJ databases">
        <title>Evolutionary Origins and Diversification of the Mycorrhizal Mutualists.</title>
        <authorList>
            <consortium name="DOE Joint Genome Institute"/>
            <consortium name="Mycorrhizal Genomics Consortium"/>
            <person name="Kohler A."/>
            <person name="Kuo A."/>
            <person name="Nagy L.G."/>
            <person name="Floudas D."/>
            <person name="Copeland A."/>
            <person name="Barry K.W."/>
            <person name="Cichocki N."/>
            <person name="Veneault-Fourrey C."/>
            <person name="LaButti K."/>
            <person name="Lindquist E.A."/>
            <person name="Lipzen A."/>
            <person name="Lundell T."/>
            <person name="Morin E."/>
            <person name="Murat C."/>
            <person name="Riley R."/>
            <person name="Ohm R."/>
            <person name="Sun H."/>
            <person name="Tunlid A."/>
            <person name="Henrissat B."/>
            <person name="Grigoriev I.V."/>
            <person name="Hibbett D.S."/>
            <person name="Martin F."/>
        </authorList>
    </citation>
    <scope>NUCLEOTIDE SEQUENCE [LARGE SCALE GENOMIC DNA]</scope>
    <source>
        <strain evidence="4">MAFF 305830</strain>
    </source>
</reference>